<reference evidence="1 2" key="1">
    <citation type="journal article" date="2019" name="Sci. Rep.">
        <title>Orb-weaving spider Araneus ventricosus genome elucidates the spidroin gene catalogue.</title>
        <authorList>
            <person name="Kono N."/>
            <person name="Nakamura H."/>
            <person name="Ohtoshi R."/>
            <person name="Moran D.A.P."/>
            <person name="Shinohara A."/>
            <person name="Yoshida Y."/>
            <person name="Fujiwara M."/>
            <person name="Mori M."/>
            <person name="Tomita M."/>
            <person name="Arakawa K."/>
        </authorList>
    </citation>
    <scope>NUCLEOTIDE SEQUENCE [LARGE SCALE GENOMIC DNA]</scope>
</reference>
<organism evidence="1 2">
    <name type="scientific">Araneus ventricosus</name>
    <name type="common">Orbweaver spider</name>
    <name type="synonym">Epeira ventricosa</name>
    <dbReference type="NCBI Taxonomy" id="182803"/>
    <lineage>
        <taxon>Eukaryota</taxon>
        <taxon>Metazoa</taxon>
        <taxon>Ecdysozoa</taxon>
        <taxon>Arthropoda</taxon>
        <taxon>Chelicerata</taxon>
        <taxon>Arachnida</taxon>
        <taxon>Araneae</taxon>
        <taxon>Araneomorphae</taxon>
        <taxon>Entelegynae</taxon>
        <taxon>Araneoidea</taxon>
        <taxon>Araneidae</taxon>
        <taxon>Araneus</taxon>
    </lineage>
</organism>
<dbReference type="Proteomes" id="UP000499080">
    <property type="component" value="Unassembled WGS sequence"/>
</dbReference>
<evidence type="ECO:0000313" key="1">
    <source>
        <dbReference type="EMBL" id="GBO00538.1"/>
    </source>
</evidence>
<gene>
    <name evidence="1" type="ORF">AVEN_247068_1</name>
</gene>
<sequence>MLKETIIEFMKSVDLQPLQYLAAVRVAISVCESEDVQYMIGRFHKTNGNNGNFGFLDGQWKRLRGKVRRKLNQIGVPDIIIDIVLENLWPISFEISKWIVYHVEDTGIDCSSNFCWTPQAKIDYLKTAEILIKNEALDIKKRFKLACFYCLDSEVRSLWEQMGLSEKRSFFVRGNLKKSNQNPIVLYWTYFIQEVPIDYWGSKAMNHTQLFKYAVENGYLSATKFFLGKLKVSLRNRMISNCFCIHLHKLYNPKYIAKDHLTIACFLICQLPSNYQGMTHFNRLSLIFRYFLEWPMQKQFMTVVNRLRHYLRERTFGELLEGIFEKDIGGFKDHDYKELFMEFWHQIPEKYKIYVRTESRVGYKIFMKFVKEHFGFVFEENSFAIKAKFRAIVFQQEISENETYFEKENVDFFKFLVRERVTTKSSIDRFSYRPFMNFPFQEYGTQFFNLPLGELMYLIDGILEIV</sequence>
<dbReference type="AlphaFoldDB" id="A0A4Y2TJ19"/>
<proteinExistence type="predicted"/>
<protein>
    <submittedName>
        <fullName evidence="1">Uncharacterized protein</fullName>
    </submittedName>
</protein>
<accession>A0A4Y2TJ19</accession>
<dbReference type="EMBL" id="BGPR01029013">
    <property type="protein sequence ID" value="GBO00538.1"/>
    <property type="molecule type" value="Genomic_DNA"/>
</dbReference>
<evidence type="ECO:0000313" key="2">
    <source>
        <dbReference type="Proteomes" id="UP000499080"/>
    </source>
</evidence>
<keyword evidence="2" id="KW-1185">Reference proteome</keyword>
<name>A0A4Y2TJ19_ARAVE</name>
<dbReference type="OrthoDB" id="6445501at2759"/>
<comment type="caution">
    <text evidence="1">The sequence shown here is derived from an EMBL/GenBank/DDBJ whole genome shotgun (WGS) entry which is preliminary data.</text>
</comment>